<dbReference type="InterPro" id="IPR021859">
    <property type="entry name" value="XTBD"/>
</dbReference>
<dbReference type="AlphaFoldDB" id="A0A067QWE1"/>
<dbReference type="OMA" id="FMLAHKD"/>
<accession>A0A067QWE1</accession>
<dbReference type="Pfam" id="PF11952">
    <property type="entry name" value="XTBD"/>
    <property type="match status" value="1"/>
</dbReference>
<dbReference type="InParanoid" id="A0A067QWE1"/>
<dbReference type="Pfam" id="PF01585">
    <property type="entry name" value="G-patch"/>
    <property type="match status" value="1"/>
</dbReference>
<keyword evidence="6" id="KW-1185">Reference proteome</keyword>
<evidence type="ECO:0000259" key="2">
    <source>
        <dbReference type="PROSITE" id="PS50174"/>
    </source>
</evidence>
<evidence type="ECO:0000313" key="6">
    <source>
        <dbReference type="Proteomes" id="UP000027135"/>
    </source>
</evidence>
<dbReference type="SUPFAM" id="SSF82708">
    <property type="entry name" value="R3H domain"/>
    <property type="match status" value="1"/>
</dbReference>
<organism evidence="5 6">
    <name type="scientific">Zootermopsis nevadensis</name>
    <name type="common">Dampwood termite</name>
    <dbReference type="NCBI Taxonomy" id="136037"/>
    <lineage>
        <taxon>Eukaryota</taxon>
        <taxon>Metazoa</taxon>
        <taxon>Ecdysozoa</taxon>
        <taxon>Arthropoda</taxon>
        <taxon>Hexapoda</taxon>
        <taxon>Insecta</taxon>
        <taxon>Pterygota</taxon>
        <taxon>Neoptera</taxon>
        <taxon>Polyneoptera</taxon>
        <taxon>Dictyoptera</taxon>
        <taxon>Blattodea</taxon>
        <taxon>Blattoidea</taxon>
        <taxon>Termitoidae</taxon>
        <taxon>Termopsidae</taxon>
        <taxon>Zootermopsis</taxon>
    </lineage>
</organism>
<proteinExistence type="predicted"/>
<sequence>MSFNRDLDVDQFKTEHECDEHWELRRSFMLAHKDKFPEDRLVCLAQVFTNIEFLGCRYPAETMHLVASLSQGVADGYREKQKSRLQRTFVQASDAAGAKAKGLKRPLQAEGPLGATSSVQASSLSAQQQKKSTFSVDPKSVVTVDAHLQNNFISKSQGDLCKLAKVTYGPSIYPASQSQNSSFSPQSSDTANGSSRFGNSRYGGVKTYHIDQASARKSPQTTGPEIGGPFGKLVIIEPANKTDGALQTIQRSTAMCQVPMHCKYKQHVSTEVSCSIYVNGKLLASSTERYKKAASRVAAEEGLKKLKETCYTIKTKLKFLSDTTINKSLGITCNSDTEFADVNVPVSDNNIGSRLLRLMGWSGGGLGKDAQGIEEPVKIQEHVNRAGLGLVQSKSCGSDDRQFRDRVHRLIRDYVNGNSQDDLVFSPEFSIEERKTMHSIATRFKLKTKSYGKAGDRHLVVFKRRDMWEILEQLLRSGGSTERYDLIKPTGPTLQ</sequence>
<dbReference type="Proteomes" id="UP000027135">
    <property type="component" value="Unassembled WGS sequence"/>
</dbReference>
<feature type="region of interest" description="Disordered" evidence="1">
    <location>
        <begin position="175"/>
        <end position="200"/>
    </location>
</feature>
<dbReference type="InterPro" id="IPR001374">
    <property type="entry name" value="R3H_dom"/>
</dbReference>
<name>A0A067QWE1_ZOONE</name>
<dbReference type="PROSITE" id="PS50174">
    <property type="entry name" value="G_PATCH"/>
    <property type="match status" value="1"/>
</dbReference>
<dbReference type="OrthoDB" id="2359216at2759"/>
<dbReference type="eggNOG" id="KOG1721">
    <property type="taxonomic scope" value="Eukaryota"/>
</dbReference>
<feature type="domain" description="R3H" evidence="3">
    <location>
        <begin position="401"/>
        <end position="465"/>
    </location>
</feature>
<dbReference type="SMART" id="SM00393">
    <property type="entry name" value="R3H"/>
    <property type="match status" value="1"/>
</dbReference>
<protein>
    <submittedName>
        <fullName evidence="5">NF-kappa-B-repressing factor</fullName>
    </submittedName>
</protein>
<feature type="domain" description="G-patch" evidence="2">
    <location>
        <begin position="348"/>
        <end position="393"/>
    </location>
</feature>
<dbReference type="EMBL" id="KK852869">
    <property type="protein sequence ID" value="KDR14653.1"/>
    <property type="molecule type" value="Genomic_DNA"/>
</dbReference>
<evidence type="ECO:0000259" key="4">
    <source>
        <dbReference type="PROSITE" id="PS51827"/>
    </source>
</evidence>
<dbReference type="InterPro" id="IPR000467">
    <property type="entry name" value="G_patch_dom"/>
</dbReference>
<evidence type="ECO:0000313" key="5">
    <source>
        <dbReference type="EMBL" id="KDR14653.1"/>
    </source>
</evidence>
<gene>
    <name evidence="5" type="ORF">L798_10760</name>
</gene>
<dbReference type="SMART" id="SM00443">
    <property type="entry name" value="G_patch"/>
    <property type="match status" value="1"/>
</dbReference>
<dbReference type="Pfam" id="PF01424">
    <property type="entry name" value="R3H"/>
    <property type="match status" value="1"/>
</dbReference>
<dbReference type="PANTHER" id="PTHR48430:SF1">
    <property type="entry name" value="PARTNER OF XRN-2 PROTEIN 1"/>
    <property type="match status" value="1"/>
</dbReference>
<evidence type="ECO:0000256" key="1">
    <source>
        <dbReference type="SAM" id="MobiDB-lite"/>
    </source>
</evidence>
<dbReference type="InterPro" id="IPR036867">
    <property type="entry name" value="R3H_dom_sf"/>
</dbReference>
<dbReference type="PROSITE" id="PS51061">
    <property type="entry name" value="R3H"/>
    <property type="match status" value="1"/>
</dbReference>
<reference evidence="5 6" key="1">
    <citation type="journal article" date="2014" name="Nat. Commun.">
        <title>Molecular traces of alternative social organization in a termite genome.</title>
        <authorList>
            <person name="Terrapon N."/>
            <person name="Li C."/>
            <person name="Robertson H.M."/>
            <person name="Ji L."/>
            <person name="Meng X."/>
            <person name="Booth W."/>
            <person name="Chen Z."/>
            <person name="Childers C.P."/>
            <person name="Glastad K.M."/>
            <person name="Gokhale K."/>
            <person name="Gowin J."/>
            <person name="Gronenberg W."/>
            <person name="Hermansen R.A."/>
            <person name="Hu H."/>
            <person name="Hunt B.G."/>
            <person name="Huylmans A.K."/>
            <person name="Khalil S.M."/>
            <person name="Mitchell R.D."/>
            <person name="Munoz-Torres M.C."/>
            <person name="Mustard J.A."/>
            <person name="Pan H."/>
            <person name="Reese J.T."/>
            <person name="Scharf M.E."/>
            <person name="Sun F."/>
            <person name="Vogel H."/>
            <person name="Xiao J."/>
            <person name="Yang W."/>
            <person name="Yang Z."/>
            <person name="Yang Z."/>
            <person name="Zhou J."/>
            <person name="Zhu J."/>
            <person name="Brent C.S."/>
            <person name="Elsik C.G."/>
            <person name="Goodisman M.A."/>
            <person name="Liberles D.A."/>
            <person name="Roe R.M."/>
            <person name="Vargo E.L."/>
            <person name="Vilcinskas A."/>
            <person name="Wang J."/>
            <person name="Bornberg-Bauer E."/>
            <person name="Korb J."/>
            <person name="Zhang G."/>
            <person name="Liebig J."/>
        </authorList>
    </citation>
    <scope>NUCLEOTIDE SEQUENCE [LARGE SCALE GENOMIC DNA]</scope>
    <source>
        <tissue evidence="5">Whole organism</tissue>
    </source>
</reference>
<feature type="compositionally biased region" description="Low complexity" evidence="1">
    <location>
        <begin position="176"/>
        <end position="188"/>
    </location>
</feature>
<dbReference type="PROSITE" id="PS51827">
    <property type="entry name" value="XTBD"/>
    <property type="match status" value="1"/>
</dbReference>
<evidence type="ECO:0000259" key="3">
    <source>
        <dbReference type="PROSITE" id="PS51061"/>
    </source>
</evidence>
<feature type="domain" description="XRN2-binding (XTBD)" evidence="4">
    <location>
        <begin position="9"/>
        <end position="93"/>
    </location>
</feature>
<feature type="compositionally biased region" description="Polar residues" evidence="1">
    <location>
        <begin position="189"/>
        <end position="198"/>
    </location>
</feature>
<dbReference type="Gene3D" id="3.30.1370.50">
    <property type="entry name" value="R3H-like domain"/>
    <property type="match status" value="1"/>
</dbReference>
<dbReference type="GO" id="GO:0003676">
    <property type="term" value="F:nucleic acid binding"/>
    <property type="evidence" value="ECO:0007669"/>
    <property type="project" value="UniProtKB-UniRule"/>
</dbReference>
<dbReference type="FunCoup" id="A0A067QWE1">
    <property type="interactions" value="433"/>
</dbReference>
<dbReference type="PANTHER" id="PTHR48430">
    <property type="entry name" value="PARTNER OF XRN-2 PROTEIN 1"/>
    <property type="match status" value="1"/>
</dbReference>